<gene>
    <name evidence="3" type="ORF">M422DRAFT_260208</name>
</gene>
<evidence type="ECO:0000313" key="3">
    <source>
        <dbReference type="EMBL" id="KIJ37267.1"/>
    </source>
</evidence>
<protein>
    <submittedName>
        <fullName evidence="3">Uncharacterized protein</fullName>
    </submittedName>
</protein>
<name>A0A0C9V6S8_SPHS4</name>
<feature type="signal peptide" evidence="2">
    <location>
        <begin position="1"/>
        <end position="20"/>
    </location>
</feature>
<proteinExistence type="predicted"/>
<dbReference type="EMBL" id="KN837170">
    <property type="protein sequence ID" value="KIJ37267.1"/>
    <property type="molecule type" value="Genomic_DNA"/>
</dbReference>
<accession>A0A0C9V6S8</accession>
<reference evidence="3 4" key="1">
    <citation type="submission" date="2014-06" db="EMBL/GenBank/DDBJ databases">
        <title>Evolutionary Origins and Diversification of the Mycorrhizal Mutualists.</title>
        <authorList>
            <consortium name="DOE Joint Genome Institute"/>
            <consortium name="Mycorrhizal Genomics Consortium"/>
            <person name="Kohler A."/>
            <person name="Kuo A."/>
            <person name="Nagy L.G."/>
            <person name="Floudas D."/>
            <person name="Copeland A."/>
            <person name="Barry K.W."/>
            <person name="Cichocki N."/>
            <person name="Veneault-Fourrey C."/>
            <person name="LaButti K."/>
            <person name="Lindquist E.A."/>
            <person name="Lipzen A."/>
            <person name="Lundell T."/>
            <person name="Morin E."/>
            <person name="Murat C."/>
            <person name="Riley R."/>
            <person name="Ohm R."/>
            <person name="Sun H."/>
            <person name="Tunlid A."/>
            <person name="Henrissat B."/>
            <person name="Grigoriev I.V."/>
            <person name="Hibbett D.S."/>
            <person name="Martin F."/>
        </authorList>
    </citation>
    <scope>NUCLEOTIDE SEQUENCE [LARGE SCALE GENOMIC DNA]</scope>
    <source>
        <strain evidence="3 4">SS14</strain>
    </source>
</reference>
<organism evidence="3 4">
    <name type="scientific">Sphaerobolus stellatus (strain SS14)</name>
    <dbReference type="NCBI Taxonomy" id="990650"/>
    <lineage>
        <taxon>Eukaryota</taxon>
        <taxon>Fungi</taxon>
        <taxon>Dikarya</taxon>
        <taxon>Basidiomycota</taxon>
        <taxon>Agaricomycotina</taxon>
        <taxon>Agaricomycetes</taxon>
        <taxon>Phallomycetidae</taxon>
        <taxon>Geastrales</taxon>
        <taxon>Sphaerobolaceae</taxon>
        <taxon>Sphaerobolus</taxon>
    </lineage>
</organism>
<dbReference type="HOGENOM" id="CLU_1628128_0_0_1"/>
<feature type="chain" id="PRO_5002204518" evidence="2">
    <location>
        <begin position="21"/>
        <end position="163"/>
    </location>
</feature>
<sequence length="163" mass="18282">MRTFLVYLSVYLAFVTQSSPSPIQENVAIAKAEGEERVVSAGDLIVNIPTPVQAMDDYGGAETLVSLPSRVIEVADKQGTPTSVSRKRSMTFWTSCAEKGWQLPHNKMSIKSLKLRHLYPKAKSESHPSVKPKEYDWRRPHRTGTRPTLKPSPFFRRSARAAI</sequence>
<dbReference type="AlphaFoldDB" id="A0A0C9V6S8"/>
<evidence type="ECO:0000256" key="2">
    <source>
        <dbReference type="SAM" id="SignalP"/>
    </source>
</evidence>
<evidence type="ECO:0000256" key="1">
    <source>
        <dbReference type="SAM" id="MobiDB-lite"/>
    </source>
</evidence>
<feature type="region of interest" description="Disordered" evidence="1">
    <location>
        <begin position="121"/>
        <end position="163"/>
    </location>
</feature>
<evidence type="ECO:0000313" key="4">
    <source>
        <dbReference type="Proteomes" id="UP000054279"/>
    </source>
</evidence>
<feature type="compositionally biased region" description="Basic and acidic residues" evidence="1">
    <location>
        <begin position="122"/>
        <end position="138"/>
    </location>
</feature>
<dbReference type="Proteomes" id="UP000054279">
    <property type="component" value="Unassembled WGS sequence"/>
</dbReference>
<keyword evidence="2" id="KW-0732">Signal</keyword>
<keyword evidence="4" id="KW-1185">Reference proteome</keyword>